<organism evidence="2 3">
    <name type="scientific">Cellulomonas wangleii</name>
    <dbReference type="NCBI Taxonomy" id="2816956"/>
    <lineage>
        <taxon>Bacteria</taxon>
        <taxon>Bacillati</taxon>
        <taxon>Actinomycetota</taxon>
        <taxon>Actinomycetes</taxon>
        <taxon>Micrococcales</taxon>
        <taxon>Cellulomonadaceae</taxon>
        <taxon>Cellulomonas</taxon>
    </lineage>
</organism>
<protein>
    <recommendedName>
        <fullName evidence="4">FHA domain-containing protein</fullName>
    </recommendedName>
</protein>
<proteinExistence type="predicted"/>
<feature type="compositionally biased region" description="Polar residues" evidence="1">
    <location>
        <begin position="77"/>
        <end position="89"/>
    </location>
</feature>
<evidence type="ECO:0000313" key="2">
    <source>
        <dbReference type="EMBL" id="QVI63624.1"/>
    </source>
</evidence>
<gene>
    <name evidence="2" type="ORF">KG103_07185</name>
</gene>
<keyword evidence="3" id="KW-1185">Reference proteome</keyword>
<evidence type="ECO:0000256" key="1">
    <source>
        <dbReference type="SAM" id="MobiDB-lite"/>
    </source>
</evidence>
<name>A0ABX8D854_9CELL</name>
<accession>A0ABX8D854</accession>
<dbReference type="EMBL" id="CP074405">
    <property type="protein sequence ID" value="QVI63624.1"/>
    <property type="molecule type" value="Genomic_DNA"/>
</dbReference>
<dbReference type="SUPFAM" id="SSF49879">
    <property type="entry name" value="SMAD/FHA domain"/>
    <property type="match status" value="1"/>
</dbReference>
<dbReference type="Gene3D" id="2.60.200.20">
    <property type="match status" value="1"/>
</dbReference>
<feature type="region of interest" description="Disordered" evidence="1">
    <location>
        <begin position="1"/>
        <end position="27"/>
    </location>
</feature>
<dbReference type="Proteomes" id="UP000677804">
    <property type="component" value="Chromosome"/>
</dbReference>
<sequence length="89" mass="9423">MTGQVTLALHLPRGTTTVGRGPHSDRRLTDPIVSTTHARVVPVHPAWTVGELRDRFVDVDGVPARQGGRTVPGAQPGRTSSAKTTTFAS</sequence>
<evidence type="ECO:0008006" key="4">
    <source>
        <dbReference type="Google" id="ProtNLM"/>
    </source>
</evidence>
<feature type="region of interest" description="Disordered" evidence="1">
    <location>
        <begin position="61"/>
        <end position="89"/>
    </location>
</feature>
<dbReference type="InterPro" id="IPR008984">
    <property type="entry name" value="SMAD_FHA_dom_sf"/>
</dbReference>
<dbReference type="CDD" id="cd00060">
    <property type="entry name" value="FHA"/>
    <property type="match status" value="1"/>
</dbReference>
<reference evidence="2 3" key="1">
    <citation type="submission" date="2021-05" db="EMBL/GenBank/DDBJ databases">
        <title>Novel species in genus Cellulomonas.</title>
        <authorList>
            <person name="Zhang G."/>
        </authorList>
    </citation>
    <scope>NUCLEOTIDE SEQUENCE [LARGE SCALE GENOMIC DNA]</scope>
    <source>
        <strain evidence="3">zg-ZUI222</strain>
    </source>
</reference>
<dbReference type="RefSeq" id="WP_207341468.1">
    <property type="nucleotide sequence ID" value="NZ_CP074405.1"/>
</dbReference>
<evidence type="ECO:0000313" key="3">
    <source>
        <dbReference type="Proteomes" id="UP000677804"/>
    </source>
</evidence>